<keyword evidence="4 9" id="KW-1133">Transmembrane helix</keyword>
<protein>
    <recommendedName>
        <fullName evidence="10">G-protein coupled receptors family 1 profile domain-containing protein</fullName>
    </recommendedName>
</protein>
<evidence type="ECO:0000256" key="2">
    <source>
        <dbReference type="ARBA" id="ARBA00022475"/>
    </source>
</evidence>
<evidence type="ECO:0000256" key="5">
    <source>
        <dbReference type="ARBA" id="ARBA00023040"/>
    </source>
</evidence>
<dbReference type="GO" id="GO:0007187">
    <property type="term" value="P:G protein-coupled receptor signaling pathway, coupled to cyclic nucleotide second messenger"/>
    <property type="evidence" value="ECO:0007669"/>
    <property type="project" value="TreeGrafter"/>
</dbReference>
<comment type="caution">
    <text evidence="11">The sequence shown here is derived from an EMBL/GenBank/DDBJ whole genome shotgun (WGS) entry which is preliminary data.</text>
</comment>
<feature type="transmembrane region" description="Helical" evidence="9">
    <location>
        <begin position="20"/>
        <end position="47"/>
    </location>
</feature>
<dbReference type="EMBL" id="BDGG01000007">
    <property type="protein sequence ID" value="GAV01789.1"/>
    <property type="molecule type" value="Genomic_DNA"/>
</dbReference>
<keyword evidence="12" id="KW-1185">Reference proteome</keyword>
<keyword evidence="2" id="KW-1003">Cell membrane</keyword>
<keyword evidence="6 9" id="KW-0472">Membrane</keyword>
<reference evidence="11 12" key="1">
    <citation type="journal article" date="2016" name="Nat. Commun.">
        <title>Extremotolerant tardigrade genome and improved radiotolerance of human cultured cells by tardigrade-unique protein.</title>
        <authorList>
            <person name="Hashimoto T."/>
            <person name="Horikawa D.D."/>
            <person name="Saito Y."/>
            <person name="Kuwahara H."/>
            <person name="Kozuka-Hata H."/>
            <person name="Shin-I T."/>
            <person name="Minakuchi Y."/>
            <person name="Ohishi K."/>
            <person name="Motoyama A."/>
            <person name="Aizu T."/>
            <person name="Enomoto A."/>
            <person name="Kondo K."/>
            <person name="Tanaka S."/>
            <person name="Hara Y."/>
            <person name="Koshikawa S."/>
            <person name="Sagara H."/>
            <person name="Miura T."/>
            <person name="Yokobori S."/>
            <person name="Miyagawa K."/>
            <person name="Suzuki Y."/>
            <person name="Kubo T."/>
            <person name="Oyama M."/>
            <person name="Kohara Y."/>
            <person name="Fujiyama A."/>
            <person name="Arakawa K."/>
            <person name="Katayama T."/>
            <person name="Toyoda A."/>
            <person name="Kunieda T."/>
        </authorList>
    </citation>
    <scope>NUCLEOTIDE SEQUENCE [LARGE SCALE GENOMIC DNA]</scope>
    <source>
        <strain evidence="11 12">YOKOZUNA-1</strain>
    </source>
</reference>
<dbReference type="Pfam" id="PF00001">
    <property type="entry name" value="7tm_1"/>
    <property type="match status" value="1"/>
</dbReference>
<evidence type="ECO:0000259" key="10">
    <source>
        <dbReference type="PROSITE" id="PS50262"/>
    </source>
</evidence>
<dbReference type="Gene3D" id="1.20.1070.10">
    <property type="entry name" value="Rhodopsin 7-helix transmembrane proteins"/>
    <property type="match status" value="1"/>
</dbReference>
<feature type="transmembrane region" description="Helical" evidence="9">
    <location>
        <begin position="306"/>
        <end position="326"/>
    </location>
</feature>
<dbReference type="PRINTS" id="PR00237">
    <property type="entry name" value="GPCRRHODOPSN"/>
</dbReference>
<evidence type="ECO:0000256" key="7">
    <source>
        <dbReference type="ARBA" id="ARBA00023170"/>
    </source>
</evidence>
<feature type="transmembrane region" description="Helical" evidence="9">
    <location>
        <begin position="181"/>
        <end position="203"/>
    </location>
</feature>
<dbReference type="GO" id="GO:0030425">
    <property type="term" value="C:dendrite"/>
    <property type="evidence" value="ECO:0007669"/>
    <property type="project" value="TreeGrafter"/>
</dbReference>
<dbReference type="AlphaFoldDB" id="A0A1D1VT96"/>
<dbReference type="GO" id="GO:0007268">
    <property type="term" value="P:chemical synaptic transmission"/>
    <property type="evidence" value="ECO:0007669"/>
    <property type="project" value="TreeGrafter"/>
</dbReference>
<sequence length="367" mass="42505">MNDSVDNETEVYKWAFGPTISGLLIADTTLSVSFSVLVNSIIIIAVITDSKLHHNKFWYGLSLAVADLIGTLNLGFGCYNILYDGWPVQNRPLCKFWSCIDFTSGLIASLTIALISFDQYKLVRYPDIYEQEETGRRVAGRIISVWIFAILFYFPPVIFWDMVVGYSVVAIDQCDPEFKEVFWATVFQSVVEFFIPFTVILVYNYKLIKFIRGQLSKVHYLKQELKKVPRESTIFTMNSAEHEKIEARIFERERIKEEIRSIDVGRKNARSLIILVLLFFCVWFPWEVIGNLVEPICKCTPDDLYQAVYWLNYHLVVVNAIVYGLTVQRVRYHIKRLFVGCASTFFRKTSHRPKEASKSTVTPSREQ</sequence>
<keyword evidence="7" id="KW-0675">Receptor</keyword>
<name>A0A1D1VT96_RAMVA</name>
<keyword evidence="3 9" id="KW-0812">Transmembrane</keyword>
<dbReference type="GO" id="GO:0045202">
    <property type="term" value="C:synapse"/>
    <property type="evidence" value="ECO:0007669"/>
    <property type="project" value="GOC"/>
</dbReference>
<dbReference type="GO" id="GO:0005886">
    <property type="term" value="C:plasma membrane"/>
    <property type="evidence" value="ECO:0007669"/>
    <property type="project" value="UniProtKB-SubCell"/>
</dbReference>
<keyword evidence="5" id="KW-0297">G-protein coupled receptor</keyword>
<dbReference type="GO" id="GO:0007198">
    <property type="term" value="P:adenylate cyclase-inhibiting serotonin receptor signaling pathway"/>
    <property type="evidence" value="ECO:0007669"/>
    <property type="project" value="TreeGrafter"/>
</dbReference>
<evidence type="ECO:0000313" key="11">
    <source>
        <dbReference type="EMBL" id="GAV01789.1"/>
    </source>
</evidence>
<dbReference type="PANTHER" id="PTHR24247">
    <property type="entry name" value="5-HYDROXYTRYPTAMINE RECEPTOR"/>
    <property type="match status" value="1"/>
</dbReference>
<feature type="domain" description="G-protein coupled receptors family 1 profile" evidence="10">
    <location>
        <begin position="38"/>
        <end position="323"/>
    </location>
</feature>
<evidence type="ECO:0000256" key="8">
    <source>
        <dbReference type="ARBA" id="ARBA00023224"/>
    </source>
</evidence>
<feature type="transmembrane region" description="Helical" evidence="9">
    <location>
        <begin position="269"/>
        <end position="286"/>
    </location>
</feature>
<evidence type="ECO:0000256" key="3">
    <source>
        <dbReference type="ARBA" id="ARBA00022692"/>
    </source>
</evidence>
<gene>
    <name evidence="11" type="primary">RvY_12445-1</name>
    <name evidence="11" type="synonym">RvY_12445.1</name>
    <name evidence="11" type="ORF">RvY_12445</name>
</gene>
<dbReference type="STRING" id="947166.A0A1D1VT96"/>
<proteinExistence type="predicted"/>
<evidence type="ECO:0000256" key="6">
    <source>
        <dbReference type="ARBA" id="ARBA00023136"/>
    </source>
</evidence>
<feature type="transmembrane region" description="Helical" evidence="9">
    <location>
        <begin position="138"/>
        <end position="161"/>
    </location>
</feature>
<dbReference type="GO" id="GO:0004993">
    <property type="term" value="F:G protein-coupled serotonin receptor activity"/>
    <property type="evidence" value="ECO:0007669"/>
    <property type="project" value="TreeGrafter"/>
</dbReference>
<evidence type="ECO:0000256" key="9">
    <source>
        <dbReference type="SAM" id="Phobius"/>
    </source>
</evidence>
<dbReference type="Proteomes" id="UP000186922">
    <property type="component" value="Unassembled WGS sequence"/>
</dbReference>
<dbReference type="OrthoDB" id="10071887at2759"/>
<dbReference type="InterPro" id="IPR017452">
    <property type="entry name" value="GPCR_Rhodpsn_7TM"/>
</dbReference>
<dbReference type="SUPFAM" id="SSF81321">
    <property type="entry name" value="Family A G protein-coupled receptor-like"/>
    <property type="match status" value="1"/>
</dbReference>
<dbReference type="GO" id="GO:0051378">
    <property type="term" value="F:serotonin binding"/>
    <property type="evidence" value="ECO:0007669"/>
    <property type="project" value="TreeGrafter"/>
</dbReference>
<feature type="transmembrane region" description="Helical" evidence="9">
    <location>
        <begin position="95"/>
        <end position="117"/>
    </location>
</feature>
<dbReference type="GO" id="GO:0030594">
    <property type="term" value="F:neurotransmitter receptor activity"/>
    <property type="evidence" value="ECO:0007669"/>
    <property type="project" value="TreeGrafter"/>
</dbReference>
<evidence type="ECO:0000256" key="1">
    <source>
        <dbReference type="ARBA" id="ARBA00004651"/>
    </source>
</evidence>
<feature type="transmembrane region" description="Helical" evidence="9">
    <location>
        <begin position="59"/>
        <end position="83"/>
    </location>
</feature>
<organism evidence="11 12">
    <name type="scientific">Ramazzottius varieornatus</name>
    <name type="common">Water bear</name>
    <name type="synonym">Tardigrade</name>
    <dbReference type="NCBI Taxonomy" id="947166"/>
    <lineage>
        <taxon>Eukaryota</taxon>
        <taxon>Metazoa</taxon>
        <taxon>Ecdysozoa</taxon>
        <taxon>Tardigrada</taxon>
        <taxon>Eutardigrada</taxon>
        <taxon>Parachela</taxon>
        <taxon>Hypsibioidea</taxon>
        <taxon>Ramazzottiidae</taxon>
        <taxon>Ramazzottius</taxon>
    </lineage>
</organism>
<dbReference type="PANTHER" id="PTHR24247:SF193">
    <property type="entry name" value="BETA-2 ADRENERGIC RECEPTOR-LIKE"/>
    <property type="match status" value="1"/>
</dbReference>
<evidence type="ECO:0000256" key="4">
    <source>
        <dbReference type="ARBA" id="ARBA00022989"/>
    </source>
</evidence>
<keyword evidence="8" id="KW-0807">Transducer</keyword>
<accession>A0A1D1VT96</accession>
<dbReference type="InterPro" id="IPR000276">
    <property type="entry name" value="GPCR_Rhodpsn"/>
</dbReference>
<comment type="subcellular location">
    <subcellularLocation>
        <location evidence="1">Cell membrane</location>
        <topology evidence="1">Multi-pass membrane protein</topology>
    </subcellularLocation>
</comment>
<evidence type="ECO:0000313" key="12">
    <source>
        <dbReference type="Proteomes" id="UP000186922"/>
    </source>
</evidence>
<dbReference type="PROSITE" id="PS50262">
    <property type="entry name" value="G_PROTEIN_RECEP_F1_2"/>
    <property type="match status" value="1"/>
</dbReference>